<dbReference type="EMBL" id="CAAALY010248783">
    <property type="protein sequence ID" value="VEL34969.1"/>
    <property type="molecule type" value="Genomic_DNA"/>
</dbReference>
<organism evidence="1 2">
    <name type="scientific">Protopolystoma xenopodis</name>
    <dbReference type="NCBI Taxonomy" id="117903"/>
    <lineage>
        <taxon>Eukaryota</taxon>
        <taxon>Metazoa</taxon>
        <taxon>Spiralia</taxon>
        <taxon>Lophotrochozoa</taxon>
        <taxon>Platyhelminthes</taxon>
        <taxon>Monogenea</taxon>
        <taxon>Polyopisthocotylea</taxon>
        <taxon>Polystomatidea</taxon>
        <taxon>Polystomatidae</taxon>
        <taxon>Protopolystoma</taxon>
    </lineage>
</organism>
<evidence type="ECO:0000313" key="2">
    <source>
        <dbReference type="Proteomes" id="UP000784294"/>
    </source>
</evidence>
<protein>
    <submittedName>
        <fullName evidence="1">Uncharacterized protein</fullName>
    </submittedName>
</protein>
<reference evidence="1" key="1">
    <citation type="submission" date="2018-11" db="EMBL/GenBank/DDBJ databases">
        <authorList>
            <consortium name="Pathogen Informatics"/>
        </authorList>
    </citation>
    <scope>NUCLEOTIDE SEQUENCE</scope>
</reference>
<dbReference type="Proteomes" id="UP000784294">
    <property type="component" value="Unassembled WGS sequence"/>
</dbReference>
<comment type="caution">
    <text evidence="1">The sequence shown here is derived from an EMBL/GenBank/DDBJ whole genome shotgun (WGS) entry which is preliminary data.</text>
</comment>
<keyword evidence="2" id="KW-1185">Reference proteome</keyword>
<gene>
    <name evidence="1" type="ORF">PXEA_LOCUS28409</name>
</gene>
<sequence>MAAQCPLGSQINTRQSGHKDRTIWCSGHKLSRACIPTHVTFVARRSNQREEEKYKKLSGLRLSIYKLTQGKSK</sequence>
<dbReference type="AlphaFoldDB" id="A0A3S5AEH7"/>
<proteinExistence type="predicted"/>
<name>A0A3S5AEH7_9PLAT</name>
<accession>A0A3S5AEH7</accession>
<evidence type="ECO:0000313" key="1">
    <source>
        <dbReference type="EMBL" id="VEL34969.1"/>
    </source>
</evidence>